<dbReference type="EMBL" id="JARBHB010000002">
    <property type="protein sequence ID" value="KAJ8892324.1"/>
    <property type="molecule type" value="Genomic_DNA"/>
</dbReference>
<comment type="caution">
    <text evidence="1">The sequence shown here is derived from an EMBL/GenBank/DDBJ whole genome shotgun (WGS) entry which is preliminary data.</text>
</comment>
<name>A0ABQ9I6Q3_9NEOP</name>
<reference evidence="1 2" key="1">
    <citation type="submission" date="2023-02" db="EMBL/GenBank/DDBJ databases">
        <title>LHISI_Scaffold_Assembly.</title>
        <authorList>
            <person name="Stuart O.P."/>
            <person name="Cleave R."/>
            <person name="Magrath M.J.L."/>
            <person name="Mikheyev A.S."/>
        </authorList>
    </citation>
    <scope>NUCLEOTIDE SEQUENCE [LARGE SCALE GENOMIC DNA]</scope>
    <source>
        <strain evidence="1">Daus_M_001</strain>
        <tissue evidence="1">Leg muscle</tissue>
    </source>
</reference>
<evidence type="ECO:0008006" key="3">
    <source>
        <dbReference type="Google" id="ProtNLM"/>
    </source>
</evidence>
<accession>A0ABQ9I6Q3</accession>
<evidence type="ECO:0000313" key="1">
    <source>
        <dbReference type="EMBL" id="KAJ8892324.1"/>
    </source>
</evidence>
<sequence length="169" mass="19664">MIILIIDRRSENLLISITLRSQQYSVMLLNVANGRKRTIQLFARLHCGRITVQTIKLVYQCDKLNNKILPEWEKHQMAGEGWLRMFQKRNPLSSLCKPESTRLSRSTLLNRSRVSEYFTNYQDVLDRLTHIFQRHQIWNVDEAGINTVHVPPQVFAEKKSKQVGGMASA</sequence>
<organism evidence="1 2">
    <name type="scientific">Dryococelus australis</name>
    <dbReference type="NCBI Taxonomy" id="614101"/>
    <lineage>
        <taxon>Eukaryota</taxon>
        <taxon>Metazoa</taxon>
        <taxon>Ecdysozoa</taxon>
        <taxon>Arthropoda</taxon>
        <taxon>Hexapoda</taxon>
        <taxon>Insecta</taxon>
        <taxon>Pterygota</taxon>
        <taxon>Neoptera</taxon>
        <taxon>Polyneoptera</taxon>
        <taxon>Phasmatodea</taxon>
        <taxon>Verophasmatodea</taxon>
        <taxon>Anareolatae</taxon>
        <taxon>Phasmatidae</taxon>
        <taxon>Eurycanthinae</taxon>
        <taxon>Dryococelus</taxon>
    </lineage>
</organism>
<dbReference type="Proteomes" id="UP001159363">
    <property type="component" value="Chromosome 2"/>
</dbReference>
<evidence type="ECO:0000313" key="2">
    <source>
        <dbReference type="Proteomes" id="UP001159363"/>
    </source>
</evidence>
<proteinExistence type="predicted"/>
<protein>
    <recommendedName>
        <fullName evidence="3">Transposase</fullName>
    </recommendedName>
</protein>
<gene>
    <name evidence="1" type="ORF">PR048_004904</name>
</gene>
<keyword evidence="2" id="KW-1185">Reference proteome</keyword>